<evidence type="ECO:0000259" key="4">
    <source>
        <dbReference type="SMART" id="SM00278"/>
    </source>
</evidence>
<dbReference type="CDD" id="cd17933">
    <property type="entry name" value="DEXSc_RecD-like"/>
    <property type="match status" value="1"/>
</dbReference>
<evidence type="ECO:0000256" key="2">
    <source>
        <dbReference type="ARBA" id="ARBA00022840"/>
    </source>
</evidence>
<dbReference type="Pfam" id="PF14520">
    <property type="entry name" value="HHH_5"/>
    <property type="match status" value="1"/>
</dbReference>
<dbReference type="HAMAP" id="MF_01488">
    <property type="entry name" value="RecD2"/>
    <property type="match status" value="1"/>
</dbReference>
<dbReference type="InterPro" id="IPR055446">
    <property type="entry name" value="RecD2_N_OB"/>
</dbReference>
<sequence length="769" mass="84691">MPPSTQNDQSITGVLERIIYFNEENAYCIAELQVSDSIRPVTVLGALPGVQCGETLQLDGQWTRHPQHGDQFKIAQFKSQLPASVHGIRKYLGSGLIHGIGKSYAKKIVDHFGADTLQIISEDSGRLHEVPGIGKQRAKSIKAAWDEQSAVRDVMMFLQTYGVTPSQCVRLVKKYGSGAKRILQDEPYRLAEDIDRIGFKTADKIALNLGFPTNSKERIDAGVLHTMRQLEDEGHTLGTETMILEHATQLLSLEPALIQGRIRTLEQAGSLFGIQAYDQNQELLGPAYQLPGTAGSEKRIAEAIARIAHTASILPQIKIEAAVEWAQARAGFTLAEQQAAALRNTLAAKVSIITGGPGTGKTTILRAVVDILKAKRARISLASPTGRAAQRLAEASGAEASTIHRLLKYDGATRSFTYNEENPLPCDFLILDETSMLDTRLAASLFQAIPSGAHLLLVGDADQLPSVGAGNVLGDLMAAPPAKVTRLNIIYRQGKESGIVTTAHAILQGETHPGMTFRSLRDLDAGRDFTFIEAEQPEQSVQAIKYLAKEYIPKAHNIDPIRDLQIMSPMHRGSGGITVLNQELQQVLNPKSKAESRMRSDPDYAPATQTHFRETTRKPLPVEIEYGSHTFRIGDKVIQTRNNYDKNVFNGDTGIIKAIAADRSGLTIEFDTQVEYTKGELSEIQHAYAISIHKSQGSEYPVVIIPLLKQHFLLLQRNLVYTGITRARRKVYIVGSLDAYAMAIKNNEQQVRRTHLQTRLRKACEQRSQ</sequence>
<keyword evidence="1" id="KW-0547">Nucleotide-binding</keyword>
<dbReference type="SMART" id="SM00382">
    <property type="entry name" value="AAA"/>
    <property type="match status" value="1"/>
</dbReference>
<dbReference type="InterPro" id="IPR003593">
    <property type="entry name" value="AAA+_ATPase"/>
</dbReference>
<dbReference type="Pfam" id="PF13538">
    <property type="entry name" value="UvrD_C_2"/>
    <property type="match status" value="1"/>
</dbReference>
<dbReference type="InterPro" id="IPR010994">
    <property type="entry name" value="RuvA_2-like"/>
</dbReference>
<dbReference type="CDD" id="cd18809">
    <property type="entry name" value="SF1_C_RecD"/>
    <property type="match status" value="1"/>
</dbReference>
<organism evidence="6 7">
    <name type="scientific">Thalassobacterium maritimum</name>
    <dbReference type="NCBI Taxonomy" id="3041265"/>
    <lineage>
        <taxon>Bacteria</taxon>
        <taxon>Pseudomonadati</taxon>
        <taxon>Verrucomicrobiota</taxon>
        <taxon>Opitutia</taxon>
        <taxon>Puniceicoccales</taxon>
        <taxon>Coraliomargaritaceae</taxon>
        <taxon>Thalassobacterium</taxon>
    </lineage>
</organism>
<feature type="domain" description="Helix-hairpin-helix DNA-binding motif class 1" evidence="4">
    <location>
        <begin position="125"/>
        <end position="144"/>
    </location>
</feature>
<dbReference type="Gene3D" id="1.10.150.20">
    <property type="entry name" value="5' to 3' exonuclease, C-terminal subdomain"/>
    <property type="match status" value="1"/>
</dbReference>
<feature type="region of interest" description="Disordered" evidence="3">
    <location>
        <begin position="591"/>
        <end position="610"/>
    </location>
</feature>
<dbReference type="PANTHER" id="PTHR43788">
    <property type="entry name" value="DNA2/NAM7 HELICASE FAMILY MEMBER"/>
    <property type="match status" value="1"/>
</dbReference>
<reference evidence="6 7" key="1">
    <citation type="submission" date="2023-04" db="EMBL/GenBank/DDBJ databases">
        <title>A novel bacteria isolated from coastal sediment.</title>
        <authorList>
            <person name="Liu X.-J."/>
            <person name="Du Z.-J."/>
        </authorList>
    </citation>
    <scope>NUCLEOTIDE SEQUENCE [LARGE SCALE GENOMIC DNA]</scope>
    <source>
        <strain evidence="6 7">SDUM461003</strain>
    </source>
</reference>
<dbReference type="Pfam" id="PF18335">
    <property type="entry name" value="SH3_13"/>
    <property type="match status" value="1"/>
</dbReference>
<evidence type="ECO:0000313" key="6">
    <source>
        <dbReference type="EMBL" id="MDQ8207766.1"/>
    </source>
</evidence>
<feature type="domain" description="Helix-hairpin-helix DNA-binding motif class 1" evidence="4">
    <location>
        <begin position="189"/>
        <end position="208"/>
    </location>
</feature>
<proteinExistence type="inferred from homology"/>
<evidence type="ECO:0000313" key="7">
    <source>
        <dbReference type="Proteomes" id="UP001225316"/>
    </source>
</evidence>
<feature type="compositionally biased region" description="Basic and acidic residues" evidence="3">
    <location>
        <begin position="592"/>
        <end position="602"/>
    </location>
</feature>
<dbReference type="InterPro" id="IPR027417">
    <property type="entry name" value="P-loop_NTPase"/>
</dbReference>
<dbReference type="Proteomes" id="UP001225316">
    <property type="component" value="Unassembled WGS sequence"/>
</dbReference>
<evidence type="ECO:0000259" key="5">
    <source>
        <dbReference type="SMART" id="SM00382"/>
    </source>
</evidence>
<comment type="caution">
    <text evidence="6">The sequence shown here is derived from an EMBL/GenBank/DDBJ whole genome shotgun (WGS) entry which is preliminary data.</text>
</comment>
<dbReference type="Pfam" id="PF14490">
    <property type="entry name" value="HHH_RecD2"/>
    <property type="match status" value="1"/>
</dbReference>
<dbReference type="Pfam" id="PF13245">
    <property type="entry name" value="AAA_19"/>
    <property type="match status" value="1"/>
</dbReference>
<keyword evidence="2" id="KW-0067">ATP-binding</keyword>
<dbReference type="InterPro" id="IPR027785">
    <property type="entry name" value="UvrD-like_helicase_C"/>
</dbReference>
<dbReference type="InterPro" id="IPR006345">
    <property type="entry name" value="RecD2"/>
</dbReference>
<dbReference type="Pfam" id="PF23139">
    <property type="entry name" value="OB_YrrC"/>
    <property type="match status" value="1"/>
</dbReference>
<dbReference type="PANTHER" id="PTHR43788:SF6">
    <property type="entry name" value="DNA HELICASE B"/>
    <property type="match status" value="1"/>
</dbReference>
<keyword evidence="7" id="KW-1185">Reference proteome</keyword>
<gene>
    <name evidence="6" type="ORF">QEH52_09610</name>
</gene>
<dbReference type="InterPro" id="IPR041451">
    <property type="entry name" value="RecD2_SH13"/>
</dbReference>
<dbReference type="RefSeq" id="WP_308950032.1">
    <property type="nucleotide sequence ID" value="NZ_JARXHW010000018.1"/>
</dbReference>
<accession>A0ABU1AUC3</accession>
<dbReference type="EMBL" id="JARXHW010000018">
    <property type="protein sequence ID" value="MDQ8207766.1"/>
    <property type="molecule type" value="Genomic_DNA"/>
</dbReference>
<dbReference type="InterPro" id="IPR003583">
    <property type="entry name" value="Hlx-hairpin-Hlx_DNA-bd_motif"/>
</dbReference>
<dbReference type="SMART" id="SM00278">
    <property type="entry name" value="HhH1"/>
    <property type="match status" value="2"/>
</dbReference>
<evidence type="ECO:0000256" key="3">
    <source>
        <dbReference type="SAM" id="MobiDB-lite"/>
    </source>
</evidence>
<evidence type="ECO:0000256" key="1">
    <source>
        <dbReference type="ARBA" id="ARBA00022741"/>
    </source>
</evidence>
<feature type="domain" description="AAA+ ATPase" evidence="5">
    <location>
        <begin position="347"/>
        <end position="495"/>
    </location>
</feature>
<protein>
    <submittedName>
        <fullName evidence="6">AAA family ATPase</fullName>
    </submittedName>
</protein>
<dbReference type="InterPro" id="IPR050534">
    <property type="entry name" value="Coronavir_polyprotein_1ab"/>
</dbReference>
<dbReference type="Gene3D" id="2.30.30.940">
    <property type="match status" value="1"/>
</dbReference>
<dbReference type="Gene3D" id="3.40.50.300">
    <property type="entry name" value="P-loop containing nucleotide triphosphate hydrolases"/>
    <property type="match status" value="2"/>
</dbReference>
<dbReference type="InterPro" id="IPR029493">
    <property type="entry name" value="RecD2-like_HHH"/>
</dbReference>
<dbReference type="SUPFAM" id="SSF52540">
    <property type="entry name" value="P-loop containing nucleoside triphosphate hydrolases"/>
    <property type="match status" value="1"/>
</dbReference>
<name>A0ABU1AUC3_9BACT</name>
<dbReference type="Gene3D" id="1.10.10.2220">
    <property type="match status" value="1"/>
</dbReference>
<dbReference type="SUPFAM" id="SSF47781">
    <property type="entry name" value="RuvA domain 2-like"/>
    <property type="match status" value="1"/>
</dbReference>